<dbReference type="SUPFAM" id="SSF57586">
    <property type="entry name" value="TNF receptor-like"/>
    <property type="match status" value="2"/>
</dbReference>
<feature type="transmembrane region" description="Helical" evidence="2">
    <location>
        <begin position="173"/>
        <end position="196"/>
    </location>
</feature>
<comment type="caution">
    <text evidence="1">Lacks conserved residue(s) required for the propagation of feature annotation.</text>
</comment>
<protein>
    <submittedName>
        <fullName evidence="4">Tumor necrosis factor receptor superfamily member 5-like</fullName>
    </submittedName>
</protein>
<sequence length="333" mass="36512">MNCTREDKYLRDDRCCDKCAAGSYVRAECDNTKKTECGKCGRGFFTATKNYMFKCLPCRNCSLEKNRRKVKDCDAHEDTVCECETGFFCKNDQCDHCQKVKTCGLGQGVKVKATRTNDTICADCEKGTFSNVTDFHSACQTHTRCEDLGRVLKTPGTPKADAICGNFISDCHWIIPAGLWSGLVLTALVLFGLICWRSKRKSCRSVNLCATAGIYSKNTTASPGDRVTYIETIPADPVSPLKLPLPSIEQNGHCPESYMEEGCKLPLFTTDDNVVSVCTEDSVDSSLPITPLKASVSFAESSQGNGSAGYCAVNYLRTHSEPQEDEWCGTEGS</sequence>
<dbReference type="Pfam" id="PF00020">
    <property type="entry name" value="TNFR_c6"/>
    <property type="match status" value="2"/>
</dbReference>
<reference evidence="4" key="2">
    <citation type="submission" date="2025-09" db="UniProtKB">
        <authorList>
            <consortium name="Ensembl"/>
        </authorList>
    </citation>
    <scope>IDENTIFICATION</scope>
</reference>
<dbReference type="PANTHER" id="PTHR46875">
    <property type="entry name" value="TUMOR NECROSIS FACTOR RECEPTOR SUPERFAMILY MEMBER 5"/>
    <property type="match status" value="1"/>
</dbReference>
<feature type="disulfide bond" evidence="1">
    <location>
        <begin position="40"/>
        <end position="55"/>
    </location>
</feature>
<dbReference type="InterPro" id="IPR052135">
    <property type="entry name" value="TNFRSF5"/>
</dbReference>
<keyword evidence="2" id="KW-1133">Transmembrane helix</keyword>
<accession>A0A3Q3F8D5</accession>
<feature type="domain" description="TNFR-Cys" evidence="3">
    <location>
        <begin position="39"/>
        <end position="81"/>
    </location>
</feature>
<dbReference type="PANTHER" id="PTHR46875:SF2">
    <property type="entry name" value="TUMOR NECROSIS FACTOR RECEPTOR SUPERFAMILY MEMBER 5-LIKE ISOFORM X1"/>
    <property type="match status" value="1"/>
</dbReference>
<feature type="disulfide bond" evidence="1">
    <location>
        <begin position="103"/>
        <end position="121"/>
    </location>
</feature>
<name>A0A3Q3F8D5_9LABR</name>
<dbReference type="GO" id="GO:0035631">
    <property type="term" value="C:CD40 receptor complex"/>
    <property type="evidence" value="ECO:0007669"/>
    <property type="project" value="TreeGrafter"/>
</dbReference>
<evidence type="ECO:0000313" key="5">
    <source>
        <dbReference type="Proteomes" id="UP000261660"/>
    </source>
</evidence>
<organism evidence="4 5">
    <name type="scientific">Labrus bergylta</name>
    <name type="common">ballan wrasse</name>
    <dbReference type="NCBI Taxonomy" id="56723"/>
    <lineage>
        <taxon>Eukaryota</taxon>
        <taxon>Metazoa</taxon>
        <taxon>Chordata</taxon>
        <taxon>Craniata</taxon>
        <taxon>Vertebrata</taxon>
        <taxon>Euteleostomi</taxon>
        <taxon>Actinopterygii</taxon>
        <taxon>Neopterygii</taxon>
        <taxon>Teleostei</taxon>
        <taxon>Neoteleostei</taxon>
        <taxon>Acanthomorphata</taxon>
        <taxon>Eupercaria</taxon>
        <taxon>Labriformes</taxon>
        <taxon>Labridae</taxon>
        <taxon>Labrus</taxon>
    </lineage>
</organism>
<evidence type="ECO:0000256" key="2">
    <source>
        <dbReference type="SAM" id="Phobius"/>
    </source>
</evidence>
<dbReference type="GO" id="GO:0009897">
    <property type="term" value="C:external side of plasma membrane"/>
    <property type="evidence" value="ECO:0007669"/>
    <property type="project" value="TreeGrafter"/>
</dbReference>
<dbReference type="OrthoDB" id="9950067at2759"/>
<proteinExistence type="predicted"/>
<dbReference type="Gene3D" id="2.10.50.10">
    <property type="entry name" value="Tumor Necrosis Factor Receptor, subunit A, domain 2"/>
    <property type="match status" value="2"/>
</dbReference>
<dbReference type="PROSITE" id="PS00652">
    <property type="entry name" value="TNFR_NGFR_1"/>
    <property type="match status" value="1"/>
</dbReference>
<dbReference type="Ensembl" id="ENSLBET00000017164.1">
    <property type="protein sequence ID" value="ENSLBEP00000016226.1"/>
    <property type="gene ID" value="ENSLBEG00000012563.1"/>
</dbReference>
<feature type="repeat" description="TNFR-Cys" evidence="1">
    <location>
        <begin position="39"/>
        <end position="81"/>
    </location>
</feature>
<keyword evidence="2" id="KW-0812">Transmembrane</keyword>
<feature type="repeat" description="TNFR-Cys" evidence="1">
    <location>
        <begin position="82"/>
        <end position="121"/>
    </location>
</feature>
<evidence type="ECO:0000313" key="4">
    <source>
        <dbReference type="Ensembl" id="ENSLBEP00000016226.1"/>
    </source>
</evidence>
<dbReference type="GO" id="GO:0002768">
    <property type="term" value="P:immune response-regulating cell surface receptor signaling pathway"/>
    <property type="evidence" value="ECO:0007669"/>
    <property type="project" value="TreeGrafter"/>
</dbReference>
<dbReference type="RefSeq" id="XP_020504779.1">
    <property type="nucleotide sequence ID" value="XM_020649123.3"/>
</dbReference>
<evidence type="ECO:0000259" key="3">
    <source>
        <dbReference type="PROSITE" id="PS50050"/>
    </source>
</evidence>
<feature type="domain" description="TNFR-Cys" evidence="3">
    <location>
        <begin position="82"/>
        <end position="121"/>
    </location>
</feature>
<keyword evidence="2" id="KW-0472">Membrane</keyword>
<dbReference type="GeneTree" id="ENSGT00950000183126"/>
<keyword evidence="1" id="KW-1015">Disulfide bond</keyword>
<evidence type="ECO:0000256" key="1">
    <source>
        <dbReference type="PROSITE-ProRule" id="PRU00206"/>
    </source>
</evidence>
<dbReference type="InterPro" id="IPR001368">
    <property type="entry name" value="TNFR/NGFR_Cys_rich_reg"/>
</dbReference>
<dbReference type="AlphaFoldDB" id="A0A3Q3F8D5"/>
<dbReference type="PROSITE" id="PS50050">
    <property type="entry name" value="TNFR_NGFR_2"/>
    <property type="match status" value="2"/>
</dbReference>
<keyword evidence="5" id="KW-1185">Reference proteome</keyword>
<dbReference type="GeneID" id="109995405"/>
<dbReference type="Proteomes" id="UP000261660">
    <property type="component" value="Unplaced"/>
</dbReference>
<dbReference type="InParanoid" id="A0A3Q3F8D5"/>
<dbReference type="STRING" id="56723.ENSLBEP00000016226"/>
<dbReference type="SMART" id="SM00208">
    <property type="entry name" value="TNFR"/>
    <property type="match status" value="4"/>
</dbReference>
<reference evidence="4" key="1">
    <citation type="submission" date="2025-08" db="UniProtKB">
        <authorList>
            <consortium name="Ensembl"/>
        </authorList>
    </citation>
    <scope>IDENTIFICATION</scope>
</reference>